<dbReference type="AlphaFoldDB" id="A0A7V4U0E4"/>
<organism evidence="3">
    <name type="scientific">Caldithrix abyssi</name>
    <dbReference type="NCBI Taxonomy" id="187145"/>
    <lineage>
        <taxon>Bacteria</taxon>
        <taxon>Pseudomonadati</taxon>
        <taxon>Calditrichota</taxon>
        <taxon>Calditrichia</taxon>
        <taxon>Calditrichales</taxon>
        <taxon>Calditrichaceae</taxon>
        <taxon>Caldithrix</taxon>
    </lineage>
</organism>
<reference evidence="3" key="1">
    <citation type="journal article" date="2020" name="mSystems">
        <title>Genome- and Community-Level Interaction Insights into Carbon Utilization and Element Cycling Functions of Hydrothermarchaeota in Hydrothermal Sediment.</title>
        <authorList>
            <person name="Zhou Z."/>
            <person name="Liu Y."/>
            <person name="Xu W."/>
            <person name="Pan J."/>
            <person name="Luo Z.H."/>
            <person name="Li M."/>
        </authorList>
    </citation>
    <scope>NUCLEOTIDE SEQUENCE [LARGE SCALE GENOMIC DNA]</scope>
    <source>
        <strain evidence="3">HyVt-577</strain>
    </source>
</reference>
<evidence type="ECO:0000256" key="2">
    <source>
        <dbReference type="HAMAP-Rule" id="MF_00674"/>
    </source>
</evidence>
<dbReference type="Gene3D" id="1.10.10.10">
    <property type="entry name" value="Winged helix-like DNA-binding domain superfamily/Winged helix DNA-binding domain"/>
    <property type="match status" value="1"/>
</dbReference>
<dbReference type="PANTHER" id="PTHR37478">
    <property type="match status" value="1"/>
</dbReference>
<dbReference type="Pfam" id="PF02001">
    <property type="entry name" value="DUF134"/>
    <property type="match status" value="1"/>
</dbReference>
<dbReference type="PANTHER" id="PTHR37478:SF2">
    <property type="entry name" value="UPF0251 PROTEIN TK0562"/>
    <property type="match status" value="1"/>
</dbReference>
<dbReference type="InterPro" id="IPR013324">
    <property type="entry name" value="RNA_pol_sigma_r3/r4-like"/>
</dbReference>
<sequence length="147" mass="16887">MRGPYRKRRVQRPPQFSNFKPSGIPRKYLDSIELTVDEFEAIRLADYLQKEHAEAAEMMQISRPTFTRLIQQARRKLATAIIEGMELVIIGGNIDFEHTLHRCHDCGEVIQLPVDVSEEDCPGCGSQNVEDLARSFIMGRHHRGGRR</sequence>
<comment type="similarity">
    <text evidence="1 2">Belongs to the UPF0251 family.</text>
</comment>
<dbReference type="InterPro" id="IPR036388">
    <property type="entry name" value="WH-like_DNA-bd_sf"/>
</dbReference>
<dbReference type="HAMAP" id="MF_00674">
    <property type="entry name" value="UPF0251"/>
    <property type="match status" value="1"/>
</dbReference>
<evidence type="ECO:0000313" key="3">
    <source>
        <dbReference type="EMBL" id="HGY54564.1"/>
    </source>
</evidence>
<evidence type="ECO:0000256" key="1">
    <source>
        <dbReference type="ARBA" id="ARBA00009350"/>
    </source>
</evidence>
<dbReference type="Proteomes" id="UP000885779">
    <property type="component" value="Unassembled WGS sequence"/>
</dbReference>
<dbReference type="EMBL" id="DRQG01000023">
    <property type="protein sequence ID" value="HGY54564.1"/>
    <property type="molecule type" value="Genomic_DNA"/>
</dbReference>
<name>A0A7V4U0E4_CALAY</name>
<dbReference type="InterPro" id="IPR002852">
    <property type="entry name" value="UPF0251"/>
</dbReference>
<gene>
    <name evidence="3" type="ORF">ENK44_02570</name>
</gene>
<dbReference type="SUPFAM" id="SSF88659">
    <property type="entry name" value="Sigma3 and sigma4 domains of RNA polymerase sigma factors"/>
    <property type="match status" value="1"/>
</dbReference>
<comment type="caution">
    <text evidence="3">The sequence shown here is derived from an EMBL/GenBank/DDBJ whole genome shotgun (WGS) entry which is preliminary data.</text>
</comment>
<proteinExistence type="inferred from homology"/>
<accession>A0A7V4U0E4</accession>
<protein>
    <recommendedName>
        <fullName evidence="2">UPF0251 protein ENK44_02570</fullName>
    </recommendedName>
</protein>